<keyword evidence="2" id="KW-1185">Reference proteome</keyword>
<accession>A0ACC2SI63</accession>
<dbReference type="EMBL" id="QTSX02005031">
    <property type="protein sequence ID" value="KAJ9061977.1"/>
    <property type="molecule type" value="Genomic_DNA"/>
</dbReference>
<comment type="caution">
    <text evidence="1">The sequence shown here is derived from an EMBL/GenBank/DDBJ whole genome shotgun (WGS) entry which is preliminary data.</text>
</comment>
<evidence type="ECO:0000313" key="2">
    <source>
        <dbReference type="Proteomes" id="UP001165960"/>
    </source>
</evidence>
<name>A0ACC2SI63_9FUNG</name>
<evidence type="ECO:0000313" key="1">
    <source>
        <dbReference type="EMBL" id="KAJ9061977.1"/>
    </source>
</evidence>
<protein>
    <submittedName>
        <fullName evidence="1">Uncharacterized protein</fullName>
    </submittedName>
</protein>
<sequence length="462" mass="49994">MTAFQPLYGKFSDIFGRKSSMLFATTIFLGGSLGCGASPSYWYLVWFRALAGIGAGGLISLPFIIIGDIVPIERRSSYMGMIQATFAISSVIGPLLGGLFVDYFNWRLVFYVNVPISILALLVVAFLLPGSRNTLNGNLKSKLQRVDVWGTITLVIGTSCIILGLNWGGKDYDWNSPQVIISLVVGLLTLCIFVFVELRVASEPVIPGHIFSRNVMIASTITVSFGFTMFTALNYIPLYHQTVRMRSATESGIQTIPLMLGLSLAACVSGLVADRLKMYRPLIWAGMVLVVVGDALWGLARDAITPMEESFFSLLIGIGIGLNIQLGLLTAQLASDEKDMAVVTAFIRYAISIGGVLGLAVHGSIFNNVFAYYLSIAFPVISELQKVKADLSDLSKVNTDALPLVLDAYRSSFRILFLSLVVSASVGMVASWFLEDVPLIKPGLETPVDIVPSVSEANLSKV</sequence>
<dbReference type="Proteomes" id="UP001165960">
    <property type="component" value="Unassembled WGS sequence"/>
</dbReference>
<proteinExistence type="predicted"/>
<gene>
    <name evidence="1" type="ORF">DSO57_1015402</name>
</gene>
<reference evidence="1" key="1">
    <citation type="submission" date="2022-04" db="EMBL/GenBank/DDBJ databases">
        <title>Genome of the entomopathogenic fungus Entomophthora muscae.</title>
        <authorList>
            <person name="Elya C."/>
            <person name="Lovett B.R."/>
            <person name="Lee E."/>
            <person name="Macias A.M."/>
            <person name="Hajek A.E."/>
            <person name="De Bivort B.L."/>
            <person name="Kasson M.T."/>
            <person name="De Fine Licht H.H."/>
            <person name="Stajich J.E."/>
        </authorList>
    </citation>
    <scope>NUCLEOTIDE SEQUENCE</scope>
    <source>
        <strain evidence="1">Berkeley</strain>
    </source>
</reference>
<organism evidence="1 2">
    <name type="scientific">Entomophthora muscae</name>
    <dbReference type="NCBI Taxonomy" id="34485"/>
    <lineage>
        <taxon>Eukaryota</taxon>
        <taxon>Fungi</taxon>
        <taxon>Fungi incertae sedis</taxon>
        <taxon>Zoopagomycota</taxon>
        <taxon>Entomophthoromycotina</taxon>
        <taxon>Entomophthoromycetes</taxon>
        <taxon>Entomophthorales</taxon>
        <taxon>Entomophthoraceae</taxon>
        <taxon>Entomophthora</taxon>
    </lineage>
</organism>